<reference evidence="2 3" key="1">
    <citation type="journal article" date="2018" name="IMA Fungus">
        <title>IMA Genome-F 9: Draft genome sequence of Annulohypoxylon stygium, Aspergillus mulundensis, Berkeleyomyces basicola (syn. Thielaviopsis basicola), Ceratocystis smalleyi, two Cercospora beticola strains, Coleophoma cylindrospora, Fusarium fracticaudum, Phialophora cf. hyalina, and Morchella septimelata.</title>
        <authorList>
            <person name="Wingfield B.D."/>
            <person name="Bills G.F."/>
            <person name="Dong Y."/>
            <person name="Huang W."/>
            <person name="Nel W.J."/>
            <person name="Swalarsk-Parry B.S."/>
            <person name="Vaghefi N."/>
            <person name="Wilken P.M."/>
            <person name="An Z."/>
            <person name="de Beer Z.W."/>
            <person name="De Vos L."/>
            <person name="Chen L."/>
            <person name="Duong T.A."/>
            <person name="Gao Y."/>
            <person name="Hammerbacher A."/>
            <person name="Kikkert J.R."/>
            <person name="Li Y."/>
            <person name="Li H."/>
            <person name="Li K."/>
            <person name="Li Q."/>
            <person name="Liu X."/>
            <person name="Ma X."/>
            <person name="Naidoo K."/>
            <person name="Pethybridge S.J."/>
            <person name="Sun J."/>
            <person name="Steenkamp E.T."/>
            <person name="van der Nest M.A."/>
            <person name="van Wyk S."/>
            <person name="Wingfield M.J."/>
            <person name="Xiong C."/>
            <person name="Yue Q."/>
            <person name="Zhang X."/>
        </authorList>
    </citation>
    <scope>NUCLEOTIDE SEQUENCE [LARGE SCALE GENOMIC DNA]</scope>
    <source>
        <strain evidence="2 3">BP 5553</strain>
    </source>
</reference>
<protein>
    <recommendedName>
        <fullName evidence="4">Ankyrin repeat protein</fullName>
    </recommendedName>
</protein>
<dbReference type="Proteomes" id="UP000254866">
    <property type="component" value="Unassembled WGS sequence"/>
</dbReference>
<organism evidence="2 3">
    <name type="scientific">Venustampulla echinocandica</name>
    <dbReference type="NCBI Taxonomy" id="2656787"/>
    <lineage>
        <taxon>Eukaryota</taxon>
        <taxon>Fungi</taxon>
        <taxon>Dikarya</taxon>
        <taxon>Ascomycota</taxon>
        <taxon>Pezizomycotina</taxon>
        <taxon>Leotiomycetes</taxon>
        <taxon>Helotiales</taxon>
        <taxon>Pleuroascaceae</taxon>
        <taxon>Venustampulla</taxon>
    </lineage>
</organism>
<feature type="region of interest" description="Disordered" evidence="1">
    <location>
        <begin position="16"/>
        <end position="48"/>
    </location>
</feature>
<sequence>MRAAANPDPRVLRAVLARQEPTDPSEDGGNNTSNTFGPNSAVQTLGQQPINTPLLQAIRSQLVRNVDILLESGADPNGIDIKSLETYQSFFLRFRPSIPDYVDIDGDVADRKPLLRCMKLS</sequence>
<dbReference type="RefSeq" id="XP_031871906.1">
    <property type="nucleotide sequence ID" value="XM_032012213.1"/>
</dbReference>
<evidence type="ECO:0000256" key="1">
    <source>
        <dbReference type="SAM" id="MobiDB-lite"/>
    </source>
</evidence>
<evidence type="ECO:0008006" key="4">
    <source>
        <dbReference type="Google" id="ProtNLM"/>
    </source>
</evidence>
<feature type="compositionally biased region" description="Polar residues" evidence="1">
    <location>
        <begin position="28"/>
        <end position="48"/>
    </location>
</feature>
<dbReference type="EMBL" id="NPIC01000002">
    <property type="protein sequence ID" value="RDL39250.1"/>
    <property type="molecule type" value="Genomic_DNA"/>
</dbReference>
<dbReference type="STRING" id="2656787.A0A370TUR9"/>
<name>A0A370TUR9_9HELO</name>
<dbReference type="GeneID" id="43596439"/>
<keyword evidence="3" id="KW-1185">Reference proteome</keyword>
<dbReference type="OrthoDB" id="2980193at2759"/>
<dbReference type="AlphaFoldDB" id="A0A370TUR9"/>
<evidence type="ECO:0000313" key="2">
    <source>
        <dbReference type="EMBL" id="RDL39250.1"/>
    </source>
</evidence>
<gene>
    <name evidence="2" type="ORF">BP5553_03590</name>
</gene>
<accession>A0A370TUR9</accession>
<proteinExistence type="predicted"/>
<comment type="caution">
    <text evidence="2">The sequence shown here is derived from an EMBL/GenBank/DDBJ whole genome shotgun (WGS) entry which is preliminary data.</text>
</comment>
<evidence type="ECO:0000313" key="3">
    <source>
        <dbReference type="Proteomes" id="UP000254866"/>
    </source>
</evidence>